<evidence type="ECO:0000256" key="5">
    <source>
        <dbReference type="ARBA" id="ARBA00023242"/>
    </source>
</evidence>
<proteinExistence type="predicted"/>
<dbReference type="Proteomes" id="UP000019478">
    <property type="component" value="Unassembled WGS sequence"/>
</dbReference>
<keyword evidence="5" id="KW-0539">Nucleus</keyword>
<name>W9Y6J9_9EURO</name>
<evidence type="ECO:0000256" key="1">
    <source>
        <dbReference type="ARBA" id="ARBA00004123"/>
    </source>
</evidence>
<dbReference type="PANTHER" id="PTHR37534:SF43">
    <property type="entry name" value="FINGER DOMAIN PROTEIN, PUTATIVE (AFU_ORTHOLOGUE AFUA_1G01850)-RELATED"/>
    <property type="match status" value="1"/>
</dbReference>
<keyword evidence="8" id="KW-1185">Reference proteome</keyword>
<keyword evidence="3" id="KW-0238">DNA-binding</keyword>
<keyword evidence="2" id="KW-0805">Transcription regulation</keyword>
<dbReference type="InterPro" id="IPR036864">
    <property type="entry name" value="Zn2-C6_fun-type_DNA-bd_sf"/>
</dbReference>
<keyword evidence="4" id="KW-0804">Transcription</keyword>
<dbReference type="OrthoDB" id="5419315at2759"/>
<dbReference type="GO" id="GO:0005634">
    <property type="term" value="C:nucleus"/>
    <property type="evidence" value="ECO:0007669"/>
    <property type="project" value="UniProtKB-SubCell"/>
</dbReference>
<feature type="domain" description="Zn(2)-C6 fungal-type" evidence="6">
    <location>
        <begin position="20"/>
        <end position="50"/>
    </location>
</feature>
<dbReference type="InterPro" id="IPR021858">
    <property type="entry name" value="Fun_TF"/>
</dbReference>
<accession>W9Y6J9</accession>
<dbReference type="InterPro" id="IPR001138">
    <property type="entry name" value="Zn2Cys6_DnaBD"/>
</dbReference>
<dbReference type="Pfam" id="PF00172">
    <property type="entry name" value="Zn_clus"/>
    <property type="match status" value="1"/>
</dbReference>
<evidence type="ECO:0000259" key="6">
    <source>
        <dbReference type="PROSITE" id="PS50048"/>
    </source>
</evidence>
<dbReference type="HOGENOM" id="CLU_023417_2_1_1"/>
<dbReference type="STRING" id="1182542.W9Y6J9"/>
<dbReference type="GO" id="GO:0008270">
    <property type="term" value="F:zinc ion binding"/>
    <property type="evidence" value="ECO:0007669"/>
    <property type="project" value="InterPro"/>
</dbReference>
<gene>
    <name evidence="7" type="ORF">A1O3_05935</name>
</gene>
<dbReference type="CDD" id="cd00067">
    <property type="entry name" value="GAL4"/>
    <property type="match status" value="1"/>
</dbReference>
<dbReference type="Pfam" id="PF11951">
    <property type="entry name" value="Fungal_trans_2"/>
    <property type="match status" value="1"/>
</dbReference>
<sequence length="556" mass="61678">MSSKSTPRLRLRPRVRVTTGCFTCRGRKKKCDEEKPRCSGCVRNDLECRWPQDLDTDKRPRAERVREDCPNFLLVDNSRPECVADREEPPPEIFPSTQHQEQLFDDDPFLPGSVQSSPSTYNYEEHVSQGEPLAAGDASINCLPLATVDAPLDMWGLGISTRGMSLLPGYNHESFELLSHYLSRTATSMGNGSTDVNPFVVQLIPLAFSSDLILQLILAQSAAHRATSGDMGINKLSVAYYGRSLQLFRKDVEGYISGTDDNKMILAVGALVLCFTETTKGDINGAIFDHLAAARLLLVDSICRREPSIPDTLEAFIVEYFVYAQTLSMISTDARFNILPNLNPLVERKAQQLIATNYVGQLCGCWLRLLLLIPQIFDLGKRAISDATTGHNEPAFPSADDLALFASLHSDIVQFTPAPGVGREVSVAGRIFQQATLLYLLTAVQGMGSTPNGSHESMVQKALSTVLGYLEQLPATARINTSLCWPLAVIAACTENVGIQSLVRDRLRTMHLTIGLGNIQQTLNIVEHMWRRPRKERSPWTICRIMQEHQIWISFA</sequence>
<dbReference type="GO" id="GO:0045944">
    <property type="term" value="P:positive regulation of transcription by RNA polymerase II"/>
    <property type="evidence" value="ECO:0007669"/>
    <property type="project" value="TreeGrafter"/>
</dbReference>
<dbReference type="GO" id="GO:0000976">
    <property type="term" value="F:transcription cis-regulatory region binding"/>
    <property type="evidence" value="ECO:0007669"/>
    <property type="project" value="TreeGrafter"/>
</dbReference>
<dbReference type="SMART" id="SM00066">
    <property type="entry name" value="GAL4"/>
    <property type="match status" value="1"/>
</dbReference>
<protein>
    <recommendedName>
        <fullName evidence="6">Zn(2)-C6 fungal-type domain-containing protein</fullName>
    </recommendedName>
</protein>
<evidence type="ECO:0000256" key="3">
    <source>
        <dbReference type="ARBA" id="ARBA00023125"/>
    </source>
</evidence>
<dbReference type="EMBL" id="AMGY01000004">
    <property type="protein sequence ID" value="EXJ85260.1"/>
    <property type="molecule type" value="Genomic_DNA"/>
</dbReference>
<reference evidence="7 8" key="1">
    <citation type="submission" date="2013-03" db="EMBL/GenBank/DDBJ databases">
        <title>The Genome Sequence of Capronia epimyces CBS 606.96.</title>
        <authorList>
            <consortium name="The Broad Institute Genomics Platform"/>
            <person name="Cuomo C."/>
            <person name="de Hoog S."/>
            <person name="Gorbushina A."/>
            <person name="Walker B."/>
            <person name="Young S.K."/>
            <person name="Zeng Q."/>
            <person name="Gargeya S."/>
            <person name="Fitzgerald M."/>
            <person name="Haas B."/>
            <person name="Abouelleil A."/>
            <person name="Allen A.W."/>
            <person name="Alvarado L."/>
            <person name="Arachchi H.M."/>
            <person name="Berlin A.M."/>
            <person name="Chapman S.B."/>
            <person name="Gainer-Dewar J."/>
            <person name="Goldberg J."/>
            <person name="Griggs A."/>
            <person name="Gujja S."/>
            <person name="Hansen M."/>
            <person name="Howarth C."/>
            <person name="Imamovic A."/>
            <person name="Ireland A."/>
            <person name="Larimer J."/>
            <person name="McCowan C."/>
            <person name="Murphy C."/>
            <person name="Pearson M."/>
            <person name="Poon T.W."/>
            <person name="Priest M."/>
            <person name="Roberts A."/>
            <person name="Saif S."/>
            <person name="Shea T."/>
            <person name="Sisk P."/>
            <person name="Sykes S."/>
            <person name="Wortman J."/>
            <person name="Nusbaum C."/>
            <person name="Birren B."/>
        </authorList>
    </citation>
    <scope>NUCLEOTIDE SEQUENCE [LARGE SCALE GENOMIC DNA]</scope>
    <source>
        <strain evidence="7 8">CBS 606.96</strain>
    </source>
</reference>
<dbReference type="AlphaFoldDB" id="W9Y6J9"/>
<dbReference type="PROSITE" id="PS50048">
    <property type="entry name" value="ZN2_CY6_FUNGAL_2"/>
    <property type="match status" value="1"/>
</dbReference>
<organism evidence="7 8">
    <name type="scientific">Capronia epimyces CBS 606.96</name>
    <dbReference type="NCBI Taxonomy" id="1182542"/>
    <lineage>
        <taxon>Eukaryota</taxon>
        <taxon>Fungi</taxon>
        <taxon>Dikarya</taxon>
        <taxon>Ascomycota</taxon>
        <taxon>Pezizomycotina</taxon>
        <taxon>Eurotiomycetes</taxon>
        <taxon>Chaetothyriomycetidae</taxon>
        <taxon>Chaetothyriales</taxon>
        <taxon>Herpotrichiellaceae</taxon>
        <taxon>Capronia</taxon>
    </lineage>
</organism>
<dbReference type="GeneID" id="19170045"/>
<dbReference type="PANTHER" id="PTHR37534">
    <property type="entry name" value="TRANSCRIPTIONAL ACTIVATOR PROTEIN UGA3"/>
    <property type="match status" value="1"/>
</dbReference>
<evidence type="ECO:0000313" key="8">
    <source>
        <dbReference type="Proteomes" id="UP000019478"/>
    </source>
</evidence>
<evidence type="ECO:0000256" key="4">
    <source>
        <dbReference type="ARBA" id="ARBA00023163"/>
    </source>
</evidence>
<evidence type="ECO:0000313" key="7">
    <source>
        <dbReference type="EMBL" id="EXJ85260.1"/>
    </source>
</evidence>
<dbReference type="Gene3D" id="4.10.240.10">
    <property type="entry name" value="Zn(2)-C6 fungal-type DNA-binding domain"/>
    <property type="match status" value="1"/>
</dbReference>
<dbReference type="SUPFAM" id="SSF57701">
    <property type="entry name" value="Zn2/Cys6 DNA-binding domain"/>
    <property type="match status" value="1"/>
</dbReference>
<dbReference type="PROSITE" id="PS00463">
    <property type="entry name" value="ZN2_CY6_FUNGAL_1"/>
    <property type="match status" value="1"/>
</dbReference>
<dbReference type="RefSeq" id="XP_007734245.1">
    <property type="nucleotide sequence ID" value="XM_007736055.1"/>
</dbReference>
<comment type="caution">
    <text evidence="7">The sequence shown here is derived from an EMBL/GenBank/DDBJ whole genome shotgun (WGS) entry which is preliminary data.</text>
</comment>
<evidence type="ECO:0000256" key="2">
    <source>
        <dbReference type="ARBA" id="ARBA00023015"/>
    </source>
</evidence>
<dbReference type="eggNOG" id="ENOG502SM8S">
    <property type="taxonomic scope" value="Eukaryota"/>
</dbReference>
<dbReference type="GO" id="GO:0000981">
    <property type="term" value="F:DNA-binding transcription factor activity, RNA polymerase II-specific"/>
    <property type="evidence" value="ECO:0007669"/>
    <property type="project" value="InterPro"/>
</dbReference>
<comment type="subcellular location">
    <subcellularLocation>
        <location evidence="1">Nucleus</location>
    </subcellularLocation>
</comment>